<dbReference type="SUPFAM" id="SSF74653">
    <property type="entry name" value="TolA/TonB C-terminal domain"/>
    <property type="match status" value="1"/>
</dbReference>
<feature type="chain" id="PRO_5046560572" evidence="11">
    <location>
        <begin position="21"/>
        <end position="139"/>
    </location>
</feature>
<organism evidence="13 14">
    <name type="scientific">Duganella levis</name>
    <dbReference type="NCBI Taxonomy" id="2692169"/>
    <lineage>
        <taxon>Bacteria</taxon>
        <taxon>Pseudomonadati</taxon>
        <taxon>Pseudomonadota</taxon>
        <taxon>Betaproteobacteria</taxon>
        <taxon>Burkholderiales</taxon>
        <taxon>Oxalobacteraceae</taxon>
        <taxon>Telluria group</taxon>
        <taxon>Duganella</taxon>
    </lineage>
</organism>
<dbReference type="Gene3D" id="3.30.1150.10">
    <property type="match status" value="1"/>
</dbReference>
<feature type="domain" description="TonB C-terminal" evidence="12">
    <location>
        <begin position="25"/>
        <end position="121"/>
    </location>
</feature>
<dbReference type="PROSITE" id="PS52015">
    <property type="entry name" value="TONB_CTD"/>
    <property type="match status" value="1"/>
</dbReference>
<name>A0ABW9VVJ6_9BURK</name>
<feature type="compositionally biased region" description="Basic and acidic residues" evidence="10">
    <location>
        <begin position="130"/>
        <end position="139"/>
    </location>
</feature>
<accession>A0ABW9VVJ6</accession>
<feature type="region of interest" description="Disordered" evidence="10">
    <location>
        <begin position="117"/>
        <end position="139"/>
    </location>
</feature>
<keyword evidence="4" id="KW-1003">Cell membrane</keyword>
<keyword evidence="11" id="KW-0732">Signal</keyword>
<keyword evidence="6" id="KW-0812">Transmembrane</keyword>
<keyword evidence="7" id="KW-0653">Protein transport</keyword>
<evidence type="ECO:0000256" key="6">
    <source>
        <dbReference type="ARBA" id="ARBA00022692"/>
    </source>
</evidence>
<protein>
    <submittedName>
        <fullName evidence="13">TonB family protein</fullName>
    </submittedName>
</protein>
<keyword evidence="3" id="KW-0813">Transport</keyword>
<evidence type="ECO:0000256" key="4">
    <source>
        <dbReference type="ARBA" id="ARBA00022475"/>
    </source>
</evidence>
<keyword evidence="14" id="KW-1185">Reference proteome</keyword>
<dbReference type="PANTHER" id="PTHR33446:SF2">
    <property type="entry name" value="PROTEIN TONB"/>
    <property type="match status" value="1"/>
</dbReference>
<gene>
    <name evidence="13" type="ORF">GTP69_04315</name>
</gene>
<dbReference type="RefSeq" id="WP_161053713.1">
    <property type="nucleotide sequence ID" value="NZ_WWCT01000002.1"/>
</dbReference>
<evidence type="ECO:0000256" key="7">
    <source>
        <dbReference type="ARBA" id="ARBA00022927"/>
    </source>
</evidence>
<evidence type="ECO:0000256" key="1">
    <source>
        <dbReference type="ARBA" id="ARBA00004383"/>
    </source>
</evidence>
<sequence>MTKYLAALLAAFPLLTTALAQTPVATDATAEFSTCVRPEWPKESLRKEQQGTVQLAFLIGADGNVQDTRVVRSSGYPLLDSAAKDSLSKCKFKPAMHDGQAVESWTQMQYVWRLEGPSPQKTAAAQAAVRKSDERGNGE</sequence>
<evidence type="ECO:0000259" key="12">
    <source>
        <dbReference type="PROSITE" id="PS52015"/>
    </source>
</evidence>
<reference evidence="13 14" key="1">
    <citation type="submission" date="2019-12" db="EMBL/GenBank/DDBJ databases">
        <title>Novel species isolated from a subtropical stream in China.</title>
        <authorList>
            <person name="Lu H."/>
        </authorList>
    </citation>
    <scope>NUCLEOTIDE SEQUENCE [LARGE SCALE GENOMIC DNA]</scope>
    <source>
        <strain evidence="13 14">CY42W</strain>
    </source>
</reference>
<keyword evidence="5" id="KW-0997">Cell inner membrane</keyword>
<dbReference type="EMBL" id="WWCT01000002">
    <property type="protein sequence ID" value="MYN25620.1"/>
    <property type="molecule type" value="Genomic_DNA"/>
</dbReference>
<comment type="similarity">
    <text evidence="2">Belongs to the TonB family.</text>
</comment>
<keyword evidence="9" id="KW-0472">Membrane</keyword>
<evidence type="ECO:0000256" key="8">
    <source>
        <dbReference type="ARBA" id="ARBA00022989"/>
    </source>
</evidence>
<dbReference type="NCBIfam" id="TIGR01352">
    <property type="entry name" value="tonB_Cterm"/>
    <property type="match status" value="1"/>
</dbReference>
<evidence type="ECO:0000256" key="5">
    <source>
        <dbReference type="ARBA" id="ARBA00022519"/>
    </source>
</evidence>
<evidence type="ECO:0000256" key="2">
    <source>
        <dbReference type="ARBA" id="ARBA00006555"/>
    </source>
</evidence>
<dbReference type="Proteomes" id="UP000642144">
    <property type="component" value="Unassembled WGS sequence"/>
</dbReference>
<dbReference type="InterPro" id="IPR051045">
    <property type="entry name" value="TonB-dependent_transducer"/>
</dbReference>
<dbReference type="PANTHER" id="PTHR33446">
    <property type="entry name" value="PROTEIN TONB-RELATED"/>
    <property type="match status" value="1"/>
</dbReference>
<comment type="caution">
    <text evidence="13">The sequence shown here is derived from an EMBL/GenBank/DDBJ whole genome shotgun (WGS) entry which is preliminary data.</text>
</comment>
<evidence type="ECO:0000256" key="9">
    <source>
        <dbReference type="ARBA" id="ARBA00023136"/>
    </source>
</evidence>
<evidence type="ECO:0000256" key="10">
    <source>
        <dbReference type="SAM" id="MobiDB-lite"/>
    </source>
</evidence>
<evidence type="ECO:0000256" key="11">
    <source>
        <dbReference type="SAM" id="SignalP"/>
    </source>
</evidence>
<feature type="signal peptide" evidence="11">
    <location>
        <begin position="1"/>
        <end position="20"/>
    </location>
</feature>
<proteinExistence type="inferred from homology"/>
<comment type="subcellular location">
    <subcellularLocation>
        <location evidence="1">Cell inner membrane</location>
        <topology evidence="1">Single-pass membrane protein</topology>
        <orientation evidence="1">Periplasmic side</orientation>
    </subcellularLocation>
</comment>
<dbReference type="InterPro" id="IPR037682">
    <property type="entry name" value="TonB_C"/>
</dbReference>
<evidence type="ECO:0000313" key="13">
    <source>
        <dbReference type="EMBL" id="MYN25620.1"/>
    </source>
</evidence>
<dbReference type="Pfam" id="PF03544">
    <property type="entry name" value="TonB_C"/>
    <property type="match status" value="1"/>
</dbReference>
<evidence type="ECO:0000313" key="14">
    <source>
        <dbReference type="Proteomes" id="UP000642144"/>
    </source>
</evidence>
<evidence type="ECO:0000256" key="3">
    <source>
        <dbReference type="ARBA" id="ARBA00022448"/>
    </source>
</evidence>
<dbReference type="InterPro" id="IPR006260">
    <property type="entry name" value="TonB/TolA_C"/>
</dbReference>
<keyword evidence="8" id="KW-1133">Transmembrane helix</keyword>